<dbReference type="InterPro" id="IPR006860">
    <property type="entry name" value="FecR"/>
</dbReference>
<dbReference type="PANTHER" id="PTHR30273:SF2">
    <property type="entry name" value="PROTEIN FECR"/>
    <property type="match status" value="1"/>
</dbReference>
<evidence type="ECO:0000259" key="3">
    <source>
        <dbReference type="Pfam" id="PF16344"/>
    </source>
</evidence>
<dbReference type="Pfam" id="PF16344">
    <property type="entry name" value="FecR_C"/>
    <property type="match status" value="1"/>
</dbReference>
<dbReference type="Pfam" id="PF04773">
    <property type="entry name" value="FecR"/>
    <property type="match status" value="1"/>
</dbReference>
<proteinExistence type="predicted"/>
<evidence type="ECO:0000313" key="4">
    <source>
        <dbReference type="EMBL" id="RGV31744.1"/>
    </source>
</evidence>
<name>A0A412WWD0_9BACT</name>
<keyword evidence="1" id="KW-1133">Transmembrane helix</keyword>
<dbReference type="InterPro" id="IPR032508">
    <property type="entry name" value="FecR_C"/>
</dbReference>
<evidence type="ECO:0000259" key="2">
    <source>
        <dbReference type="Pfam" id="PF04773"/>
    </source>
</evidence>
<dbReference type="Gene3D" id="3.55.50.30">
    <property type="match status" value="1"/>
</dbReference>
<reference evidence="4 5" key="1">
    <citation type="submission" date="2018-08" db="EMBL/GenBank/DDBJ databases">
        <title>A genome reference for cultivated species of the human gut microbiota.</title>
        <authorList>
            <person name="Zou Y."/>
            <person name="Xue W."/>
            <person name="Luo G."/>
        </authorList>
    </citation>
    <scope>NUCLEOTIDE SEQUENCE [LARGE SCALE GENOMIC DNA]</scope>
    <source>
        <strain evidence="4 5">AF14-49</strain>
    </source>
</reference>
<sequence>MELEEIIKRVLRDEPLGPRELDALSSWLLSKQGKEDFFNILERYDGNSGGDDILDYDLILKRLRSRIQAKPAKKLQGVFWWGISAAVIVLSVLMGQVFYETRVERTILPGMNGAILTLADGSDILLEKELVGEIRQGGAMINIHGSIIGYRNDSANLGDQYNLLAVQKGGEYVLTLGDGTRVWMNADSRLKYPVCFNDTLREVFLEGEAYFEVAPDSCCPFLVKTAQQEIKVLGTKFNVSAYLDEPTVTTLLEGSVYLTSVVVKGEHQLVPGEQVVIDPVSNEFTVTEVDAENVIAWTLGKFVFDDNTLEQVMKKLERWYGVEVDYVDPEVKKIVFKGNLPRYLDLRILLGMIERISPARFQVDGYKVTVSLF</sequence>
<dbReference type="Gene3D" id="2.60.120.1440">
    <property type="match status" value="1"/>
</dbReference>
<protein>
    <submittedName>
        <fullName evidence="4">DUF4974 domain-containing protein</fullName>
    </submittedName>
</protein>
<feature type="domain" description="Protein FecR C-terminal" evidence="3">
    <location>
        <begin position="301"/>
        <end position="370"/>
    </location>
</feature>
<feature type="transmembrane region" description="Helical" evidence="1">
    <location>
        <begin position="78"/>
        <end position="99"/>
    </location>
</feature>
<dbReference type="AlphaFoldDB" id="A0A412WWD0"/>
<dbReference type="EMBL" id="QRZA01000028">
    <property type="protein sequence ID" value="RGV31744.1"/>
    <property type="molecule type" value="Genomic_DNA"/>
</dbReference>
<evidence type="ECO:0000256" key="1">
    <source>
        <dbReference type="SAM" id="Phobius"/>
    </source>
</evidence>
<feature type="domain" description="FecR protein" evidence="2">
    <location>
        <begin position="165"/>
        <end position="256"/>
    </location>
</feature>
<dbReference type="GO" id="GO:0016989">
    <property type="term" value="F:sigma factor antagonist activity"/>
    <property type="evidence" value="ECO:0007669"/>
    <property type="project" value="TreeGrafter"/>
</dbReference>
<accession>A0A412WWD0</accession>
<dbReference type="Proteomes" id="UP000283589">
    <property type="component" value="Unassembled WGS sequence"/>
</dbReference>
<gene>
    <name evidence="4" type="ORF">DWW18_16545</name>
</gene>
<dbReference type="InterPro" id="IPR012373">
    <property type="entry name" value="Ferrdict_sens_TM"/>
</dbReference>
<dbReference type="PANTHER" id="PTHR30273">
    <property type="entry name" value="PERIPLASMIC SIGNAL SENSOR AND SIGMA FACTOR ACTIVATOR FECR-RELATED"/>
    <property type="match status" value="1"/>
</dbReference>
<dbReference type="RefSeq" id="WP_118261241.1">
    <property type="nucleotide sequence ID" value="NZ_CALBWO010000026.1"/>
</dbReference>
<organism evidence="4 5">
    <name type="scientific">Butyricimonas virosa</name>
    <dbReference type="NCBI Taxonomy" id="544645"/>
    <lineage>
        <taxon>Bacteria</taxon>
        <taxon>Pseudomonadati</taxon>
        <taxon>Bacteroidota</taxon>
        <taxon>Bacteroidia</taxon>
        <taxon>Bacteroidales</taxon>
        <taxon>Odoribacteraceae</taxon>
        <taxon>Butyricimonas</taxon>
    </lineage>
</organism>
<dbReference type="PIRSF" id="PIRSF018266">
    <property type="entry name" value="FecR"/>
    <property type="match status" value="1"/>
</dbReference>
<keyword evidence="1" id="KW-0812">Transmembrane</keyword>
<keyword evidence="1" id="KW-0472">Membrane</keyword>
<comment type="caution">
    <text evidence="4">The sequence shown here is derived from an EMBL/GenBank/DDBJ whole genome shotgun (WGS) entry which is preliminary data.</text>
</comment>
<evidence type="ECO:0000313" key="5">
    <source>
        <dbReference type="Proteomes" id="UP000283589"/>
    </source>
</evidence>